<dbReference type="SUPFAM" id="SSF56176">
    <property type="entry name" value="FAD-binding/transporter-associated domain-like"/>
    <property type="match status" value="1"/>
</dbReference>
<evidence type="ECO:0000256" key="2">
    <source>
        <dbReference type="ARBA" id="ARBA00012405"/>
    </source>
</evidence>
<dbReference type="GO" id="GO:0071949">
    <property type="term" value="F:FAD binding"/>
    <property type="evidence" value="ECO:0007669"/>
    <property type="project" value="InterPro"/>
</dbReference>
<dbReference type="InterPro" id="IPR006094">
    <property type="entry name" value="Oxid_FAD_bind_N"/>
</dbReference>
<dbReference type="Gene3D" id="3.30.465.10">
    <property type="match status" value="1"/>
</dbReference>
<dbReference type="AlphaFoldDB" id="A0A1F6THP3"/>
<evidence type="ECO:0000256" key="9">
    <source>
        <dbReference type="SAM" id="MobiDB-lite"/>
    </source>
</evidence>
<dbReference type="EMBL" id="MFSY01000118">
    <property type="protein sequence ID" value="OGI44595.1"/>
    <property type="molecule type" value="Genomic_DNA"/>
</dbReference>
<proteinExistence type="predicted"/>
<evidence type="ECO:0000313" key="12">
    <source>
        <dbReference type="Proteomes" id="UP000179360"/>
    </source>
</evidence>
<evidence type="ECO:0000313" key="11">
    <source>
        <dbReference type="EMBL" id="OGI44595.1"/>
    </source>
</evidence>
<dbReference type="PANTHER" id="PTHR10801:SF0">
    <property type="entry name" value="DELTA(24)-STEROL REDUCTASE"/>
    <property type="match status" value="1"/>
</dbReference>
<evidence type="ECO:0000256" key="8">
    <source>
        <dbReference type="ARBA" id="ARBA00023136"/>
    </source>
</evidence>
<dbReference type="GO" id="GO:0016020">
    <property type="term" value="C:membrane"/>
    <property type="evidence" value="ECO:0007669"/>
    <property type="project" value="UniProtKB-SubCell"/>
</dbReference>
<reference evidence="11 12" key="1">
    <citation type="journal article" date="2016" name="Nat. Commun.">
        <title>Thousands of microbial genomes shed light on interconnected biogeochemical processes in an aquifer system.</title>
        <authorList>
            <person name="Anantharaman K."/>
            <person name="Brown C.T."/>
            <person name="Hug L.A."/>
            <person name="Sharon I."/>
            <person name="Castelle C.J."/>
            <person name="Probst A.J."/>
            <person name="Thomas B.C."/>
            <person name="Singh A."/>
            <person name="Wilkins M.J."/>
            <person name="Karaoz U."/>
            <person name="Brodie E.L."/>
            <person name="Williams K.H."/>
            <person name="Hubbard S.S."/>
            <person name="Banfield J.F."/>
        </authorList>
    </citation>
    <scope>NUCLEOTIDE SEQUENCE [LARGE SCALE GENOMIC DNA]</scope>
</reference>
<dbReference type="Pfam" id="PF01565">
    <property type="entry name" value="FAD_binding_4"/>
    <property type="match status" value="1"/>
</dbReference>
<evidence type="ECO:0000256" key="6">
    <source>
        <dbReference type="ARBA" id="ARBA00022989"/>
    </source>
</evidence>
<organism evidence="11 12">
    <name type="scientific">Candidatus Muproteobacteria bacterium RIFCSPHIGHO2_01_FULL_65_16</name>
    <dbReference type="NCBI Taxonomy" id="1817764"/>
    <lineage>
        <taxon>Bacteria</taxon>
        <taxon>Pseudomonadati</taxon>
        <taxon>Pseudomonadota</taxon>
        <taxon>Candidatus Muproteobacteria</taxon>
    </lineage>
</organism>
<keyword evidence="4" id="KW-0812">Transmembrane</keyword>
<keyword evidence="8" id="KW-0472">Membrane</keyword>
<evidence type="ECO:0000256" key="5">
    <source>
        <dbReference type="ARBA" id="ARBA00022827"/>
    </source>
</evidence>
<feature type="compositionally biased region" description="Basic and acidic residues" evidence="9">
    <location>
        <begin position="1"/>
        <end position="14"/>
    </location>
</feature>
<dbReference type="InterPro" id="IPR016169">
    <property type="entry name" value="FAD-bd_PCMH_sub2"/>
</dbReference>
<dbReference type="EC" id="1.3.1.72" evidence="2"/>
<evidence type="ECO:0000256" key="4">
    <source>
        <dbReference type="ARBA" id="ARBA00022692"/>
    </source>
</evidence>
<evidence type="ECO:0000256" key="3">
    <source>
        <dbReference type="ARBA" id="ARBA00022630"/>
    </source>
</evidence>
<dbReference type="InterPro" id="IPR016164">
    <property type="entry name" value="FAD-linked_Oxase-like_C"/>
</dbReference>
<dbReference type="Proteomes" id="UP000179360">
    <property type="component" value="Unassembled WGS sequence"/>
</dbReference>
<keyword evidence="7" id="KW-0560">Oxidoreductase</keyword>
<comment type="subcellular location">
    <subcellularLocation>
        <location evidence="1">Membrane</location>
        <topology evidence="1">Single-pass membrane protein</topology>
    </subcellularLocation>
</comment>
<dbReference type="GO" id="GO:0050614">
    <property type="term" value="F:Delta24-sterol reductase activity"/>
    <property type="evidence" value="ECO:0007669"/>
    <property type="project" value="UniProtKB-EC"/>
</dbReference>
<dbReference type="STRING" id="1817764.A2637_05830"/>
<evidence type="ECO:0000256" key="7">
    <source>
        <dbReference type="ARBA" id="ARBA00023002"/>
    </source>
</evidence>
<name>A0A1F6THP3_9PROT</name>
<accession>A0A1F6THP3</accession>
<dbReference type="SUPFAM" id="SSF55103">
    <property type="entry name" value="FAD-linked oxidases, C-terminal domain"/>
    <property type="match status" value="1"/>
</dbReference>
<evidence type="ECO:0000256" key="1">
    <source>
        <dbReference type="ARBA" id="ARBA00004167"/>
    </source>
</evidence>
<dbReference type="InterPro" id="IPR036318">
    <property type="entry name" value="FAD-bd_PCMH-like_sf"/>
</dbReference>
<dbReference type="PANTHER" id="PTHR10801">
    <property type="entry name" value="24-DEHYDROCHOLESTEROL REDUCTASE"/>
    <property type="match status" value="1"/>
</dbReference>
<dbReference type="PROSITE" id="PS51387">
    <property type="entry name" value="FAD_PCMH"/>
    <property type="match status" value="1"/>
</dbReference>
<evidence type="ECO:0000259" key="10">
    <source>
        <dbReference type="PROSITE" id="PS51387"/>
    </source>
</evidence>
<gene>
    <name evidence="11" type="ORF">A2637_05830</name>
</gene>
<comment type="caution">
    <text evidence="11">The sequence shown here is derived from an EMBL/GenBank/DDBJ whole genome shotgun (WGS) entry which is preliminary data.</text>
</comment>
<keyword evidence="3" id="KW-0285">Flavoprotein</keyword>
<keyword evidence="5" id="KW-0274">FAD</keyword>
<dbReference type="InterPro" id="IPR016166">
    <property type="entry name" value="FAD-bd_PCMH"/>
</dbReference>
<feature type="region of interest" description="Disordered" evidence="9">
    <location>
        <begin position="1"/>
        <end position="22"/>
    </location>
</feature>
<dbReference type="InterPro" id="IPR040165">
    <property type="entry name" value="Diminuto-like"/>
</dbReference>
<sequence>MTATYEEKKQRLTESLRAPGDGGVRLGKDTSNLFRDRREARTKRLDVREFNNVLRVDREAGLVEVEGMTPYAKLVAECLRHGVMPAVVPQLKSITIGGAATGCGIESSSFKYGLVHETVRELEVLLADGTTVVCRPDNERRDLFYGFPNSYGTLGYALKLKALVAPVKKFVRLTHIRHTEPGAYFADLARWCGRDVNFVDGVVFGRGEMYLTIGEFTDHAPYASDYTYENIYYKSIRARAEDYLTTEDYIWRWDTDWFWCSKNLLAQNPLVRRLYGRKRLNSVTYTKIMRLNSRWGLTRALNRLLGIHAESVIQDVEIPLARAPEFLAFYHDVVRFLPLWICPTRAYDKNARFDLYRMDPERLYVNFGFWDAIRGRQKLPPGHYNRQVERKVIELGGMKSLYSDSYYTPEEFWRIYNRPAYEALKRKYDPRGRLRDLYAKCVLRE</sequence>
<keyword evidence="6" id="KW-1133">Transmembrane helix</keyword>
<feature type="domain" description="FAD-binding PCMH-type" evidence="10">
    <location>
        <begin position="1"/>
        <end position="167"/>
    </location>
</feature>
<protein>
    <recommendedName>
        <fullName evidence="2">Delta(24)-sterol reductase</fullName>
        <ecNumber evidence="2">1.3.1.72</ecNumber>
    </recommendedName>
</protein>